<feature type="domain" description="Glutamine amidotransferase" evidence="1">
    <location>
        <begin position="63"/>
        <end position="222"/>
    </location>
</feature>
<dbReference type="STRING" id="1082933.A6B35_09340"/>
<name>G6YM20_9HYPH</name>
<dbReference type="PANTHER" id="PTHR42695">
    <property type="entry name" value="GLUTAMINE AMIDOTRANSFERASE YLR126C-RELATED"/>
    <property type="match status" value="1"/>
</dbReference>
<gene>
    <name evidence="2" type="ORF">MEA186_35299</name>
</gene>
<dbReference type="InterPro" id="IPR029062">
    <property type="entry name" value="Class_I_gatase-like"/>
</dbReference>
<dbReference type="InterPro" id="IPR044992">
    <property type="entry name" value="ChyE-like"/>
</dbReference>
<dbReference type="eggNOG" id="COG0518">
    <property type="taxonomic scope" value="Bacteria"/>
</dbReference>
<sequence>MDGAERIDPVLQWHSFLSERTSWLRYGRHDIARCIVFMSAGFFMRVLVVQNYDNTGLGQVGAALTEAGAELDLRRPYQGDALPDDAATHDAMVVLGGGQNALADDDYPYFPALLELTRDFAAKDRAVLGICLGSQLVARAFGGENQIGGANEFGWRGVSLTVDAKSDPVLAALPEKFPIFQWHDDTFVLPENAVRLAGSAIAENQAFRIGRAVYGFQFHFEADRPMVRDWSTSFASLIAERHPDWNDRLDGEMARNGPDADAAGLAIARAWVATI</sequence>
<dbReference type="EMBL" id="AGSN01000257">
    <property type="protein sequence ID" value="EHH02358.1"/>
    <property type="molecule type" value="Genomic_DNA"/>
</dbReference>
<evidence type="ECO:0000313" key="2">
    <source>
        <dbReference type="EMBL" id="EHH02358.1"/>
    </source>
</evidence>
<dbReference type="GO" id="GO:0005829">
    <property type="term" value="C:cytosol"/>
    <property type="evidence" value="ECO:0007669"/>
    <property type="project" value="TreeGrafter"/>
</dbReference>
<dbReference type="PROSITE" id="PS51273">
    <property type="entry name" value="GATASE_TYPE_1"/>
    <property type="match status" value="1"/>
</dbReference>
<dbReference type="InterPro" id="IPR017926">
    <property type="entry name" value="GATASE"/>
</dbReference>
<evidence type="ECO:0000259" key="1">
    <source>
        <dbReference type="Pfam" id="PF00117"/>
    </source>
</evidence>
<dbReference type="PANTHER" id="PTHR42695:SF5">
    <property type="entry name" value="GLUTAMINE AMIDOTRANSFERASE YLR126C-RELATED"/>
    <property type="match status" value="1"/>
</dbReference>
<organism evidence="2 3">
    <name type="scientific">Mesorhizobium amorphae CCNWGS0123</name>
    <dbReference type="NCBI Taxonomy" id="1082933"/>
    <lineage>
        <taxon>Bacteria</taxon>
        <taxon>Pseudomonadati</taxon>
        <taxon>Pseudomonadota</taxon>
        <taxon>Alphaproteobacteria</taxon>
        <taxon>Hyphomicrobiales</taxon>
        <taxon>Phyllobacteriaceae</taxon>
        <taxon>Mesorhizobium</taxon>
    </lineage>
</organism>
<dbReference type="SUPFAM" id="SSF52317">
    <property type="entry name" value="Class I glutamine amidotransferase-like"/>
    <property type="match status" value="1"/>
</dbReference>
<protein>
    <recommendedName>
        <fullName evidence="1">Glutamine amidotransferase domain-containing protein</fullName>
    </recommendedName>
</protein>
<dbReference type="Proteomes" id="UP000002949">
    <property type="component" value="Unassembled WGS sequence"/>
</dbReference>
<reference evidence="2 3" key="1">
    <citation type="journal article" date="2012" name="J. Bacteriol.">
        <title>Draft Genome Sequence of Plant Growth-Promoting Rhizobium Mesorhizobium amorphae, Isolated from Zinc-Lead Mine Tailings.</title>
        <authorList>
            <person name="Hao X."/>
            <person name="Lin Y."/>
            <person name="Johnstone L."/>
            <person name="Baltrus D.A."/>
            <person name="Miller S.J."/>
            <person name="Wei G."/>
            <person name="Rensing C."/>
        </authorList>
    </citation>
    <scope>NUCLEOTIDE SEQUENCE [LARGE SCALE GENOMIC DNA]</scope>
    <source>
        <strain evidence="2 3">CCNWGS0123</strain>
    </source>
</reference>
<dbReference type="Gene3D" id="3.40.50.880">
    <property type="match status" value="1"/>
</dbReference>
<proteinExistence type="predicted"/>
<keyword evidence="3" id="KW-1185">Reference proteome</keyword>
<dbReference type="PATRIC" id="fig|1082933.3.peg.6851"/>
<dbReference type="CDD" id="cd01741">
    <property type="entry name" value="GATase1_1"/>
    <property type="match status" value="1"/>
</dbReference>
<evidence type="ECO:0000313" key="3">
    <source>
        <dbReference type="Proteomes" id="UP000002949"/>
    </source>
</evidence>
<dbReference type="Pfam" id="PF00117">
    <property type="entry name" value="GATase"/>
    <property type="match status" value="1"/>
</dbReference>
<dbReference type="AlphaFoldDB" id="G6YM20"/>
<accession>G6YM20</accession>